<name>A0A9P7J4K2_9AGAM</name>
<dbReference type="EMBL" id="JABBWE010000005">
    <property type="protein sequence ID" value="KAG1802802.1"/>
    <property type="molecule type" value="Genomic_DNA"/>
</dbReference>
<proteinExistence type="predicted"/>
<evidence type="ECO:0000313" key="3">
    <source>
        <dbReference type="Proteomes" id="UP000719766"/>
    </source>
</evidence>
<feature type="compositionally biased region" description="Basic and acidic residues" evidence="1">
    <location>
        <begin position="406"/>
        <end position="416"/>
    </location>
</feature>
<feature type="region of interest" description="Disordered" evidence="1">
    <location>
        <begin position="1"/>
        <end position="47"/>
    </location>
</feature>
<keyword evidence="3" id="KW-1185">Reference proteome</keyword>
<feature type="region of interest" description="Disordered" evidence="1">
    <location>
        <begin position="126"/>
        <end position="161"/>
    </location>
</feature>
<comment type="caution">
    <text evidence="2">The sequence shown here is derived from an EMBL/GenBank/DDBJ whole genome shotgun (WGS) entry which is preliminary data.</text>
</comment>
<reference evidence="2" key="1">
    <citation type="journal article" date="2020" name="New Phytol.">
        <title>Comparative genomics reveals dynamic genome evolution in host specialist ectomycorrhizal fungi.</title>
        <authorList>
            <person name="Lofgren L.A."/>
            <person name="Nguyen N.H."/>
            <person name="Vilgalys R."/>
            <person name="Ruytinx J."/>
            <person name="Liao H.L."/>
            <person name="Branco S."/>
            <person name="Kuo A."/>
            <person name="LaButti K."/>
            <person name="Lipzen A."/>
            <person name="Andreopoulos W."/>
            <person name="Pangilinan J."/>
            <person name="Riley R."/>
            <person name="Hundley H."/>
            <person name="Na H."/>
            <person name="Barry K."/>
            <person name="Grigoriev I.V."/>
            <person name="Stajich J.E."/>
            <person name="Kennedy P.G."/>
        </authorList>
    </citation>
    <scope>NUCLEOTIDE SEQUENCE</scope>
    <source>
        <strain evidence="2">S12</strain>
    </source>
</reference>
<dbReference type="AlphaFoldDB" id="A0A9P7J4K2"/>
<feature type="region of interest" description="Disordered" evidence="1">
    <location>
        <begin position="62"/>
        <end position="83"/>
    </location>
</feature>
<feature type="region of interest" description="Disordered" evidence="1">
    <location>
        <begin position="353"/>
        <end position="416"/>
    </location>
</feature>
<evidence type="ECO:0000256" key="1">
    <source>
        <dbReference type="SAM" id="MobiDB-lite"/>
    </source>
</evidence>
<dbReference type="Proteomes" id="UP000719766">
    <property type="component" value="Unassembled WGS sequence"/>
</dbReference>
<feature type="compositionally biased region" description="Basic residues" evidence="1">
    <location>
        <begin position="14"/>
        <end position="26"/>
    </location>
</feature>
<organism evidence="2 3">
    <name type="scientific">Suillus plorans</name>
    <dbReference type="NCBI Taxonomy" id="116603"/>
    <lineage>
        <taxon>Eukaryota</taxon>
        <taxon>Fungi</taxon>
        <taxon>Dikarya</taxon>
        <taxon>Basidiomycota</taxon>
        <taxon>Agaricomycotina</taxon>
        <taxon>Agaricomycetes</taxon>
        <taxon>Agaricomycetidae</taxon>
        <taxon>Boletales</taxon>
        <taxon>Suillineae</taxon>
        <taxon>Suillaceae</taxon>
        <taxon>Suillus</taxon>
    </lineage>
</organism>
<dbReference type="OrthoDB" id="10602174at2759"/>
<accession>A0A9P7J4K2</accession>
<protein>
    <submittedName>
        <fullName evidence="2">Uncharacterized protein</fullName>
    </submittedName>
</protein>
<evidence type="ECO:0000313" key="2">
    <source>
        <dbReference type="EMBL" id="KAG1802802.1"/>
    </source>
</evidence>
<sequence>MILALPSQLPKSAMKTRKQAKTTRLAKSKEFVESKDDDDSLTQPVSGGVPMVILPQLSACVARTSGSPRSPRAPKKKPFGPAMAISGKLPEVIRPPQPTPATLAVAPPVIDTSDILIPGPMKQPLPGLPQDGMALRNSVGQEDRQPLESGTTAEMLSRGPGPKLLPKLPPKLRPPHNPQAKLVVNLVALPALPVKLLFDPKGFLDQAQGSEERKYHEKLLKTLTPTAQPEMNLYTGLSAVKTPKVQTRGRSKTVTAIKAPTPAPARVAPLTSGVSRSALDVPMPDLHAMAMAIQDGAARVTILEARVAEQDGMELTPLKLEDPSAIEGLMFEPGQLEPEGPQMSGEGVMFEPSQVEPEGPQMSGEGVMFEPSQVEPDGPQMSGDIVDPDDPGNLVPEYNSVDEMDIEVKGEGSGEE</sequence>
<dbReference type="GeneID" id="64593407"/>
<dbReference type="RefSeq" id="XP_041165699.1">
    <property type="nucleotide sequence ID" value="XM_041299643.1"/>
</dbReference>
<gene>
    <name evidence="2" type="ORF">HD556DRAFT_1304068</name>
</gene>